<feature type="domain" description="GST N-terminal" evidence="1">
    <location>
        <begin position="1"/>
        <end position="78"/>
    </location>
</feature>
<dbReference type="SUPFAM" id="SSF52833">
    <property type="entry name" value="Thioredoxin-like"/>
    <property type="match status" value="1"/>
</dbReference>
<evidence type="ECO:0000313" key="4">
    <source>
        <dbReference type="Proteomes" id="UP000193749"/>
    </source>
</evidence>
<comment type="caution">
    <text evidence="3">The sequence shown here is derived from an EMBL/GenBank/DDBJ whole genome shotgun (WGS) entry which is preliminary data.</text>
</comment>
<dbReference type="InterPro" id="IPR036282">
    <property type="entry name" value="Glutathione-S-Trfase_C_sf"/>
</dbReference>
<dbReference type="InterPro" id="IPR004045">
    <property type="entry name" value="Glutathione_S-Trfase_N"/>
</dbReference>
<organism evidence="3 4">
    <name type="scientific">Pantoea cypripedii</name>
    <name type="common">Pectobacterium cypripedii</name>
    <name type="synonym">Erwinia cypripedii</name>
    <dbReference type="NCBI Taxonomy" id="55209"/>
    <lineage>
        <taxon>Bacteria</taxon>
        <taxon>Pseudomonadati</taxon>
        <taxon>Pseudomonadota</taxon>
        <taxon>Gammaproteobacteria</taxon>
        <taxon>Enterobacterales</taxon>
        <taxon>Erwiniaceae</taxon>
        <taxon>Pantoea</taxon>
    </lineage>
</organism>
<dbReference type="STRING" id="55209.HA50_08840"/>
<dbReference type="CDD" id="cd03206">
    <property type="entry name" value="GST_C_7"/>
    <property type="match status" value="1"/>
</dbReference>
<dbReference type="InterPro" id="IPR036249">
    <property type="entry name" value="Thioredoxin-like_sf"/>
</dbReference>
<dbReference type="Gene3D" id="3.40.30.10">
    <property type="entry name" value="Glutaredoxin"/>
    <property type="match status" value="1"/>
</dbReference>
<dbReference type="OrthoDB" id="9797500at2"/>
<sequence>MKLYSTPLSGHAHRVRLLLNMLRLDYQCIEAAAAQRQQDEFRLLNPWQQIPVLVDGDEVVYDSNAILVYLVRRYAPNSHWLPEEPVAAARVQLWLGKAAGEIRYGVGSARLIKQFQTPEDYASARSVAARFLPQMEQHLSSGRWLADEQPTIADLACYAYVACAPEGGISLQPWPAIRQWLAQVEALPGFEALPPLPLPEDDDHVSSR</sequence>
<protein>
    <submittedName>
        <fullName evidence="3">Glutathione S-transferase</fullName>
    </submittedName>
</protein>
<dbReference type="PROSITE" id="PS50404">
    <property type="entry name" value="GST_NTER"/>
    <property type="match status" value="1"/>
</dbReference>
<dbReference type="PANTHER" id="PTHR44051">
    <property type="entry name" value="GLUTATHIONE S-TRANSFERASE-RELATED"/>
    <property type="match status" value="1"/>
</dbReference>
<dbReference type="SFLD" id="SFLDG00358">
    <property type="entry name" value="Main_(cytGST)"/>
    <property type="match status" value="1"/>
</dbReference>
<dbReference type="SUPFAM" id="SSF47616">
    <property type="entry name" value="GST C-terminal domain-like"/>
    <property type="match status" value="1"/>
</dbReference>
<keyword evidence="4" id="KW-1185">Reference proteome</keyword>
<dbReference type="Proteomes" id="UP000193749">
    <property type="component" value="Unassembled WGS sequence"/>
</dbReference>
<dbReference type="AlphaFoldDB" id="A0A1X1ETZ9"/>
<dbReference type="RefSeq" id="WP_084874363.1">
    <property type="nucleotide sequence ID" value="NZ_JAGGMY010000001.1"/>
</dbReference>
<reference evidence="3 4" key="1">
    <citation type="journal article" date="2017" name="Antonie Van Leeuwenhoek">
        <title>Phylogenomic resolution of the bacterial genus Pantoea and its relationship with Erwinia and Tatumella.</title>
        <authorList>
            <person name="Palmer M."/>
            <person name="Steenkamp E.T."/>
            <person name="Coetzee M.P."/>
            <person name="Chan W.Y."/>
            <person name="van Zyl E."/>
            <person name="De Maayer P."/>
            <person name="Coutinho T.A."/>
            <person name="Blom J."/>
            <person name="Smits T.H."/>
            <person name="Duffy B."/>
            <person name="Venter S.N."/>
        </authorList>
    </citation>
    <scope>NUCLEOTIDE SEQUENCE [LARGE SCALE GENOMIC DNA]</scope>
    <source>
        <strain evidence="3 4">LMG 2657</strain>
    </source>
</reference>
<feature type="domain" description="GST C-terminal" evidence="2">
    <location>
        <begin position="84"/>
        <end position="208"/>
    </location>
</feature>
<gene>
    <name evidence="3" type="ORF">HA50_08840</name>
</gene>
<dbReference type="InterPro" id="IPR004046">
    <property type="entry name" value="GST_C"/>
</dbReference>
<dbReference type="EMBL" id="MLJI01000001">
    <property type="protein sequence ID" value="ORM93447.1"/>
    <property type="molecule type" value="Genomic_DNA"/>
</dbReference>
<dbReference type="SFLD" id="SFLDS00019">
    <property type="entry name" value="Glutathione_Transferase_(cytos"/>
    <property type="match status" value="1"/>
</dbReference>
<dbReference type="PROSITE" id="PS50405">
    <property type="entry name" value="GST_CTER"/>
    <property type="match status" value="1"/>
</dbReference>
<dbReference type="Pfam" id="PF13417">
    <property type="entry name" value="GST_N_3"/>
    <property type="match status" value="1"/>
</dbReference>
<dbReference type="GO" id="GO:0016740">
    <property type="term" value="F:transferase activity"/>
    <property type="evidence" value="ECO:0007669"/>
    <property type="project" value="UniProtKB-KW"/>
</dbReference>
<evidence type="ECO:0000313" key="3">
    <source>
        <dbReference type="EMBL" id="ORM93447.1"/>
    </source>
</evidence>
<keyword evidence="3" id="KW-0808">Transferase</keyword>
<dbReference type="InterPro" id="IPR040079">
    <property type="entry name" value="Glutathione_S-Trfase"/>
</dbReference>
<accession>A0A1X1ETZ9</accession>
<evidence type="ECO:0000259" key="1">
    <source>
        <dbReference type="PROSITE" id="PS50404"/>
    </source>
</evidence>
<dbReference type="Pfam" id="PF00043">
    <property type="entry name" value="GST_C"/>
    <property type="match status" value="1"/>
</dbReference>
<dbReference type="InterPro" id="IPR010987">
    <property type="entry name" value="Glutathione-S-Trfase_C-like"/>
</dbReference>
<name>A0A1X1ETZ9_PANCY</name>
<dbReference type="Gene3D" id="1.20.1050.10">
    <property type="match status" value="1"/>
</dbReference>
<dbReference type="PANTHER" id="PTHR44051:SF2">
    <property type="entry name" value="HYPOTHETICAL GLUTATHIONE S-TRANSFERASE LIKE PROTEIN"/>
    <property type="match status" value="1"/>
</dbReference>
<evidence type="ECO:0000259" key="2">
    <source>
        <dbReference type="PROSITE" id="PS50405"/>
    </source>
</evidence>
<proteinExistence type="predicted"/>